<dbReference type="EMBL" id="PFLC01000010">
    <property type="protein sequence ID" value="PIY63266.1"/>
    <property type="molecule type" value="Genomic_DNA"/>
</dbReference>
<accession>A0A2M7QBV0</accession>
<dbReference type="GO" id="GO:0005524">
    <property type="term" value="F:ATP binding"/>
    <property type="evidence" value="ECO:0007669"/>
    <property type="project" value="UniProtKB-KW"/>
</dbReference>
<organism evidence="5 6">
    <name type="scientific">Candidatus Uhrbacteria bacterium CG_4_10_14_0_8_um_filter_58_22</name>
    <dbReference type="NCBI Taxonomy" id="1975029"/>
    <lineage>
        <taxon>Bacteria</taxon>
        <taxon>Candidatus Uhriibacteriota</taxon>
    </lineage>
</organism>
<dbReference type="Pfam" id="PF17764">
    <property type="entry name" value="PriA_3primeBD"/>
    <property type="match status" value="1"/>
</dbReference>
<proteinExistence type="predicted"/>
<keyword evidence="2" id="KW-0067">ATP-binding</keyword>
<dbReference type="GO" id="GO:0003677">
    <property type="term" value="F:DNA binding"/>
    <property type="evidence" value="ECO:0007669"/>
    <property type="project" value="UniProtKB-KW"/>
</dbReference>
<dbReference type="GO" id="GO:0006310">
    <property type="term" value="P:DNA recombination"/>
    <property type="evidence" value="ECO:0007669"/>
    <property type="project" value="TreeGrafter"/>
</dbReference>
<sequence>MRAMFAKIIPAVRLPKSLGTYDYAVPERYRGLVRRGSWVIVPWRGRPVDGLVTELSETASVENGRIAELLGFGDSHALEEDLLSLPQKMSDRYLVSPATALKAFLPRTPKTKLLTDITEANPPEQTVRTKSNLAERLLIRYRRPDEKIAEAIRLTKSTVDSGRGAVVITPHSAEVAELVRALTFPDGPPVMEIHGGMTGPRLRINWKRLLSEPVAIAVGTRLAALAPIRSPGLFLILESDSPDLRQYDQNPRYDSREIALWRADESGAGLAYLSHAPRLEEYALAAEGRLSRLATPTSDPKTVLVNVTGNPRGHDHPLSPAIMNRTEESLRQGKKVLVYHNRLGTAGALICNGCRLVFRCGRCDIALGVGSSGLRCPRCATTTALPSACPKCGDTNLHNVGLGTKSLETALQREFPESKITAYDSDLSDEERSRAIDESDVLVGTRLILHDLAELPSRADWGCVAVTDLDGLLSFPGFRVTEDAWRTVRILKDIAASSEAPLMMQTLDPDGTKIRLLSSNERDFVATELEARRGSAYPPFGTLLTVTVRSQSQDETERQAKELVAALKEAIVPGHGTVAGPLRHRRPFRDGMWRSVIVIKTGTDIPPSVRQALTELPESHIVDRNPETIG</sequence>
<dbReference type="InterPro" id="IPR041222">
    <property type="entry name" value="PriA_3primeBD"/>
</dbReference>
<protein>
    <recommendedName>
        <fullName evidence="4">Primosomal protein N' 3' DNA-binding domain-containing protein</fullName>
    </recommendedName>
</protein>
<dbReference type="AlphaFoldDB" id="A0A2M7QBV0"/>
<evidence type="ECO:0000256" key="1">
    <source>
        <dbReference type="ARBA" id="ARBA00022741"/>
    </source>
</evidence>
<keyword evidence="3" id="KW-0238">DNA-binding</keyword>
<keyword evidence="1" id="KW-0547">Nucleotide-binding</keyword>
<gene>
    <name evidence="5" type="ORF">COY93_00495</name>
</gene>
<evidence type="ECO:0000313" key="6">
    <source>
        <dbReference type="Proteomes" id="UP000230973"/>
    </source>
</evidence>
<dbReference type="InterPro" id="IPR042115">
    <property type="entry name" value="PriA_3primeBD_sf"/>
</dbReference>
<dbReference type="PANTHER" id="PTHR30580">
    <property type="entry name" value="PRIMOSOMAL PROTEIN N"/>
    <property type="match status" value="1"/>
</dbReference>
<dbReference type="Proteomes" id="UP000230973">
    <property type="component" value="Unassembled WGS sequence"/>
</dbReference>
<dbReference type="PANTHER" id="PTHR30580:SF0">
    <property type="entry name" value="PRIMOSOMAL PROTEIN N"/>
    <property type="match status" value="1"/>
</dbReference>
<dbReference type="GO" id="GO:0043138">
    <property type="term" value="F:3'-5' DNA helicase activity"/>
    <property type="evidence" value="ECO:0007669"/>
    <property type="project" value="TreeGrafter"/>
</dbReference>
<name>A0A2M7QBV0_9BACT</name>
<evidence type="ECO:0000259" key="4">
    <source>
        <dbReference type="Pfam" id="PF17764"/>
    </source>
</evidence>
<dbReference type="GO" id="GO:0006270">
    <property type="term" value="P:DNA replication initiation"/>
    <property type="evidence" value="ECO:0007669"/>
    <property type="project" value="TreeGrafter"/>
</dbReference>
<dbReference type="GO" id="GO:0006302">
    <property type="term" value="P:double-strand break repair"/>
    <property type="evidence" value="ECO:0007669"/>
    <property type="project" value="TreeGrafter"/>
</dbReference>
<feature type="domain" description="Primosomal protein N' 3' DNA-binding" evidence="4">
    <location>
        <begin position="14"/>
        <end position="106"/>
    </location>
</feature>
<dbReference type="InterPro" id="IPR027417">
    <property type="entry name" value="P-loop_NTPase"/>
</dbReference>
<reference evidence="6" key="1">
    <citation type="submission" date="2017-09" db="EMBL/GenBank/DDBJ databases">
        <title>Depth-based differentiation of microbial function through sediment-hosted aquifers and enrichment of novel symbionts in the deep terrestrial subsurface.</title>
        <authorList>
            <person name="Probst A.J."/>
            <person name="Ladd B."/>
            <person name="Jarett J.K."/>
            <person name="Geller-Mcgrath D.E."/>
            <person name="Sieber C.M.K."/>
            <person name="Emerson J.B."/>
            <person name="Anantharaman K."/>
            <person name="Thomas B.C."/>
            <person name="Malmstrom R."/>
            <person name="Stieglmeier M."/>
            <person name="Klingl A."/>
            <person name="Woyke T."/>
            <person name="Ryan C.M."/>
            <person name="Banfield J.F."/>
        </authorList>
    </citation>
    <scope>NUCLEOTIDE SEQUENCE [LARGE SCALE GENOMIC DNA]</scope>
</reference>
<evidence type="ECO:0000256" key="2">
    <source>
        <dbReference type="ARBA" id="ARBA00022840"/>
    </source>
</evidence>
<dbReference type="Gene3D" id="3.40.1440.60">
    <property type="entry name" value="PriA, 3(prime) DNA-binding domain"/>
    <property type="match status" value="1"/>
</dbReference>
<evidence type="ECO:0000313" key="5">
    <source>
        <dbReference type="EMBL" id="PIY63266.1"/>
    </source>
</evidence>
<comment type="caution">
    <text evidence="5">The sequence shown here is derived from an EMBL/GenBank/DDBJ whole genome shotgun (WGS) entry which is preliminary data.</text>
</comment>
<dbReference type="Gene3D" id="3.40.50.300">
    <property type="entry name" value="P-loop containing nucleotide triphosphate hydrolases"/>
    <property type="match status" value="1"/>
</dbReference>
<evidence type="ECO:0000256" key="3">
    <source>
        <dbReference type="ARBA" id="ARBA00023125"/>
    </source>
</evidence>